<evidence type="ECO:0000256" key="1">
    <source>
        <dbReference type="SAM" id="MobiDB-lite"/>
    </source>
</evidence>
<gene>
    <name evidence="3" type="ORF">MSPICULIGERA_LOCUS19099</name>
</gene>
<comment type="caution">
    <text evidence="3">The sequence shown here is derived from an EMBL/GenBank/DDBJ whole genome shotgun (WGS) entry which is preliminary data.</text>
</comment>
<dbReference type="AlphaFoldDB" id="A0AA36GD30"/>
<keyword evidence="2" id="KW-0732">Signal</keyword>
<sequence>MLTAITVAVAAVFAQDSQSATSTSSYDSLQCPCLRASNSGSCLPYDTRFQATTLEEAMLSFPDLSIDRNETAPEEPLHNYVATELHVTTRITTVSCTTQECEKCQEDLRLKLEQIGMRQPVGLMSPPTGSANMINDATANSTFCPRYRFTKKETGIRDYGEPPSDKKGDDTSSDSSEDSAEKKTNKKKKDKHDRTRRGAIGTSSTMTGSGTMIGTRFPLSCTTKGLTTDTSGYVSLCSSCWVWRKLPDNYNPQFINELVCDDSDLTCLSGYATCTTGHRTVEVVRNDSGIQTTVTLTAGTFCECKCSVNSAVAGLVTGGGVSGTLPAVAAAATTTV</sequence>
<accession>A0AA36GD30</accession>
<reference evidence="3" key="1">
    <citation type="submission" date="2023-06" db="EMBL/GenBank/DDBJ databases">
        <authorList>
            <person name="Delattre M."/>
        </authorList>
    </citation>
    <scope>NUCLEOTIDE SEQUENCE</scope>
    <source>
        <strain evidence="3">AF72</strain>
    </source>
</reference>
<proteinExistence type="predicted"/>
<evidence type="ECO:0000256" key="2">
    <source>
        <dbReference type="SAM" id="SignalP"/>
    </source>
</evidence>
<dbReference type="PANTHER" id="PTHR33995:SF4">
    <property type="entry name" value="PROTEIN CBG09882"/>
    <property type="match status" value="1"/>
</dbReference>
<feature type="region of interest" description="Disordered" evidence="1">
    <location>
        <begin position="154"/>
        <end position="211"/>
    </location>
</feature>
<dbReference type="Proteomes" id="UP001177023">
    <property type="component" value="Unassembled WGS sequence"/>
</dbReference>
<protein>
    <submittedName>
        <fullName evidence="3">Uncharacterized protein</fullName>
    </submittedName>
</protein>
<evidence type="ECO:0000313" key="4">
    <source>
        <dbReference type="Proteomes" id="UP001177023"/>
    </source>
</evidence>
<dbReference type="InterPro" id="IPR029034">
    <property type="entry name" value="Cystine-knot_cytokine"/>
</dbReference>
<organism evidence="3 4">
    <name type="scientific">Mesorhabditis spiculigera</name>
    <dbReference type="NCBI Taxonomy" id="96644"/>
    <lineage>
        <taxon>Eukaryota</taxon>
        <taxon>Metazoa</taxon>
        <taxon>Ecdysozoa</taxon>
        <taxon>Nematoda</taxon>
        <taxon>Chromadorea</taxon>
        <taxon>Rhabditida</taxon>
        <taxon>Rhabditina</taxon>
        <taxon>Rhabditomorpha</taxon>
        <taxon>Rhabditoidea</taxon>
        <taxon>Rhabditidae</taxon>
        <taxon>Mesorhabditinae</taxon>
        <taxon>Mesorhabditis</taxon>
    </lineage>
</organism>
<feature type="compositionally biased region" description="Low complexity" evidence="1">
    <location>
        <begin position="200"/>
        <end position="211"/>
    </location>
</feature>
<dbReference type="PANTHER" id="PTHR33995">
    <property type="entry name" value="PROTEIN CBG18546"/>
    <property type="match status" value="1"/>
</dbReference>
<dbReference type="EMBL" id="CATQJA010002662">
    <property type="protein sequence ID" value="CAJ0580925.1"/>
    <property type="molecule type" value="Genomic_DNA"/>
</dbReference>
<dbReference type="SUPFAM" id="SSF57501">
    <property type="entry name" value="Cystine-knot cytokines"/>
    <property type="match status" value="1"/>
</dbReference>
<feature type="chain" id="PRO_5041462350" evidence="2">
    <location>
        <begin position="20"/>
        <end position="336"/>
    </location>
</feature>
<name>A0AA36GD30_9BILA</name>
<feature type="compositionally biased region" description="Basic residues" evidence="1">
    <location>
        <begin position="184"/>
        <end position="197"/>
    </location>
</feature>
<feature type="compositionally biased region" description="Basic and acidic residues" evidence="1">
    <location>
        <begin position="154"/>
        <end position="170"/>
    </location>
</feature>
<feature type="signal peptide" evidence="2">
    <location>
        <begin position="1"/>
        <end position="19"/>
    </location>
</feature>
<evidence type="ECO:0000313" key="3">
    <source>
        <dbReference type="EMBL" id="CAJ0580925.1"/>
    </source>
</evidence>
<feature type="non-terminal residue" evidence="3">
    <location>
        <position position="1"/>
    </location>
</feature>
<keyword evidence="4" id="KW-1185">Reference proteome</keyword>